<proteinExistence type="predicted"/>
<reference evidence="2 3" key="1">
    <citation type="journal article" date="2019" name="Commun. Biol.">
        <title>The bagworm genome reveals a unique fibroin gene that provides high tensile strength.</title>
        <authorList>
            <person name="Kono N."/>
            <person name="Nakamura H."/>
            <person name="Ohtoshi R."/>
            <person name="Tomita M."/>
            <person name="Numata K."/>
            <person name="Arakawa K."/>
        </authorList>
    </citation>
    <scope>NUCLEOTIDE SEQUENCE [LARGE SCALE GENOMIC DNA]</scope>
</reference>
<feature type="compositionally biased region" description="Pro residues" evidence="1">
    <location>
        <begin position="1"/>
        <end position="13"/>
    </location>
</feature>
<keyword evidence="3" id="KW-1185">Reference proteome</keyword>
<evidence type="ECO:0000313" key="2">
    <source>
        <dbReference type="EMBL" id="GBP11481.1"/>
    </source>
</evidence>
<accession>A0A4C1TDV7</accession>
<sequence>MIRSFCPPPPAPARPRRDLLVIDARPPHRRRRRGKPDRTECSSVDARAAPKLLNCLKLLKRGFEAFSHFETSRADVTLDTARRMRDEIGRLLR</sequence>
<dbReference type="Proteomes" id="UP000299102">
    <property type="component" value="Unassembled WGS sequence"/>
</dbReference>
<evidence type="ECO:0000256" key="1">
    <source>
        <dbReference type="SAM" id="MobiDB-lite"/>
    </source>
</evidence>
<comment type="caution">
    <text evidence="2">The sequence shown here is derived from an EMBL/GenBank/DDBJ whole genome shotgun (WGS) entry which is preliminary data.</text>
</comment>
<name>A0A4C1TDV7_EUMVA</name>
<evidence type="ECO:0000313" key="3">
    <source>
        <dbReference type="Proteomes" id="UP000299102"/>
    </source>
</evidence>
<organism evidence="2 3">
    <name type="scientific">Eumeta variegata</name>
    <name type="common">Bagworm moth</name>
    <name type="synonym">Eumeta japonica</name>
    <dbReference type="NCBI Taxonomy" id="151549"/>
    <lineage>
        <taxon>Eukaryota</taxon>
        <taxon>Metazoa</taxon>
        <taxon>Ecdysozoa</taxon>
        <taxon>Arthropoda</taxon>
        <taxon>Hexapoda</taxon>
        <taxon>Insecta</taxon>
        <taxon>Pterygota</taxon>
        <taxon>Neoptera</taxon>
        <taxon>Endopterygota</taxon>
        <taxon>Lepidoptera</taxon>
        <taxon>Glossata</taxon>
        <taxon>Ditrysia</taxon>
        <taxon>Tineoidea</taxon>
        <taxon>Psychidae</taxon>
        <taxon>Oiketicinae</taxon>
        <taxon>Eumeta</taxon>
    </lineage>
</organism>
<feature type="region of interest" description="Disordered" evidence="1">
    <location>
        <begin position="1"/>
        <end position="43"/>
    </location>
</feature>
<dbReference type="EMBL" id="BGZK01000046">
    <property type="protein sequence ID" value="GBP11481.1"/>
    <property type="molecule type" value="Genomic_DNA"/>
</dbReference>
<gene>
    <name evidence="2" type="ORF">EVAR_92971_1</name>
</gene>
<protein>
    <submittedName>
        <fullName evidence="2">Uncharacterized protein</fullName>
    </submittedName>
</protein>
<dbReference type="AlphaFoldDB" id="A0A4C1TDV7"/>